<evidence type="ECO:0000313" key="10">
    <source>
        <dbReference type="EMBL" id="KAK0608096.1"/>
    </source>
</evidence>
<dbReference type="Gene3D" id="3.30.750.24">
    <property type="entry name" value="STAS domain"/>
    <property type="match status" value="1"/>
</dbReference>
<dbReference type="AlphaFoldDB" id="A0AA39WAM3"/>
<dbReference type="InterPro" id="IPR011547">
    <property type="entry name" value="SLC26A/SulP_dom"/>
</dbReference>
<keyword evidence="5 8" id="KW-1133">Transmembrane helix</keyword>
<feature type="domain" description="STAS" evidence="9">
    <location>
        <begin position="464"/>
        <end position="569"/>
    </location>
</feature>
<evidence type="ECO:0000256" key="8">
    <source>
        <dbReference type="SAM" id="Phobius"/>
    </source>
</evidence>
<evidence type="ECO:0000256" key="1">
    <source>
        <dbReference type="ARBA" id="ARBA00004141"/>
    </source>
</evidence>
<dbReference type="Pfam" id="PF01740">
    <property type="entry name" value="STAS"/>
    <property type="match status" value="1"/>
</dbReference>
<evidence type="ECO:0000256" key="7">
    <source>
        <dbReference type="ARBA" id="ARBA00023136"/>
    </source>
</evidence>
<dbReference type="InterPro" id="IPR001902">
    <property type="entry name" value="SLC26A/SulP_fam"/>
</dbReference>
<feature type="transmembrane region" description="Helical" evidence="8">
    <location>
        <begin position="386"/>
        <end position="415"/>
    </location>
</feature>
<protein>
    <recommendedName>
        <fullName evidence="9">STAS domain-containing protein</fullName>
    </recommendedName>
</protein>
<dbReference type="EMBL" id="JAUESC010000001">
    <property type="protein sequence ID" value="KAK0608096.1"/>
    <property type="molecule type" value="Genomic_DNA"/>
</dbReference>
<dbReference type="GO" id="GO:0015293">
    <property type="term" value="F:symporter activity"/>
    <property type="evidence" value="ECO:0007669"/>
    <property type="project" value="UniProtKB-KW"/>
</dbReference>
<evidence type="ECO:0000256" key="5">
    <source>
        <dbReference type="ARBA" id="ARBA00022989"/>
    </source>
</evidence>
<accession>A0AA39WAM3</accession>
<name>A0AA39WAM3_ACESA</name>
<evidence type="ECO:0000256" key="6">
    <source>
        <dbReference type="ARBA" id="ARBA00023032"/>
    </source>
</evidence>
<dbReference type="GO" id="GO:0008271">
    <property type="term" value="F:secondary active sulfate transmembrane transporter activity"/>
    <property type="evidence" value="ECO:0007669"/>
    <property type="project" value="InterPro"/>
</dbReference>
<gene>
    <name evidence="10" type="ORF">LWI29_025431</name>
</gene>
<proteinExistence type="predicted"/>
<dbReference type="GO" id="GO:0016020">
    <property type="term" value="C:membrane"/>
    <property type="evidence" value="ECO:0007669"/>
    <property type="project" value="UniProtKB-SubCell"/>
</dbReference>
<keyword evidence="4" id="KW-0769">Symport</keyword>
<evidence type="ECO:0000256" key="3">
    <source>
        <dbReference type="ARBA" id="ARBA00022692"/>
    </source>
</evidence>
<dbReference type="PROSITE" id="PS01130">
    <property type="entry name" value="SLC26A"/>
    <property type="match status" value="1"/>
</dbReference>
<dbReference type="PANTHER" id="PTHR11814">
    <property type="entry name" value="SULFATE TRANSPORTER"/>
    <property type="match status" value="1"/>
</dbReference>
<dbReference type="FunFam" id="3.30.750.24:FF:000002">
    <property type="entry name" value="Sulfate transporter 31"/>
    <property type="match status" value="1"/>
</dbReference>
<sequence>MTSSAIGSSNVQERLDVEQNNLNERARWVIDAPEPPGVWHELLDCAKETILPPGNKFLSLRNEPGTKRVASFFQEIFPVLVWCRNYKATKFKNDLLAGLTLASLCIPQSIGYATLAKLDPQYGLYTSVVPPLIYAIMGTSREIAIGPVAVVSLLLSSMIQKLEDPLANPISYRNLVLTATFFAGVFQAAFGLFRWGRRNKKLFWLPAIAPLISVSLSTLIVFLTRADKHGVKIVKHINGGLNPISVHELQFHGQDVGELARIGLILAVVALTEAIAVGRSIASIKGYHLDGNKEMVAMGFMNIVGSFTSCYVATGSFSRSAVNFSAGCESTVSNIVMAITVVISLELFTRLLYYTPIAILASIILSALPGLIDLHEVQNIWKIDKLDFLACIGAFFGVVFASVEIGLLAAVTISFAKIIILSIRPGVESLGRLPGTDLFCHVNQYPVAVKTPGILIFRIKSALLCFANANFVRDRIMRWVVEENNHEESEEKAQRTTRVVVLDMSSLMNIDTSGIASLEELHKILDSNGMQLAIASPRWKVINKLRLAKFVDKIGGRVFLTVGEAMDACLSPKMATI</sequence>
<feature type="transmembrane region" description="Helical" evidence="8">
    <location>
        <begin position="326"/>
        <end position="345"/>
    </location>
</feature>
<keyword evidence="7 8" id="KW-0472">Membrane</keyword>
<feature type="transmembrane region" description="Helical" evidence="8">
    <location>
        <begin position="351"/>
        <end position="374"/>
    </location>
</feature>
<evidence type="ECO:0000256" key="2">
    <source>
        <dbReference type="ARBA" id="ARBA00022448"/>
    </source>
</evidence>
<keyword evidence="3 8" id="KW-0812">Transmembrane</keyword>
<dbReference type="PROSITE" id="PS50801">
    <property type="entry name" value="STAS"/>
    <property type="match status" value="1"/>
</dbReference>
<keyword evidence="6" id="KW-0764">Sulfate transport</keyword>
<dbReference type="CDD" id="cd07042">
    <property type="entry name" value="STAS_SulP_like_sulfate_transporter"/>
    <property type="match status" value="1"/>
</dbReference>
<dbReference type="Pfam" id="PF00916">
    <property type="entry name" value="Sulfate_transp"/>
    <property type="match status" value="1"/>
</dbReference>
<comment type="subcellular location">
    <subcellularLocation>
        <location evidence="1">Membrane</location>
        <topology evidence="1">Multi-pass membrane protein</topology>
    </subcellularLocation>
</comment>
<evidence type="ECO:0000259" key="9">
    <source>
        <dbReference type="PROSITE" id="PS50801"/>
    </source>
</evidence>
<feature type="transmembrane region" description="Helical" evidence="8">
    <location>
        <begin position="296"/>
        <end position="314"/>
    </location>
</feature>
<feature type="transmembrane region" description="Helical" evidence="8">
    <location>
        <begin position="262"/>
        <end position="284"/>
    </location>
</feature>
<reference evidence="10" key="1">
    <citation type="journal article" date="2022" name="Plant J.">
        <title>Strategies of tolerance reflected in two North American maple genomes.</title>
        <authorList>
            <person name="McEvoy S.L."/>
            <person name="Sezen U.U."/>
            <person name="Trouern-Trend A."/>
            <person name="McMahon S.M."/>
            <person name="Schaberg P.G."/>
            <person name="Yang J."/>
            <person name="Wegrzyn J.L."/>
            <person name="Swenson N.G."/>
        </authorList>
    </citation>
    <scope>NUCLEOTIDE SEQUENCE</scope>
    <source>
        <strain evidence="10">NS2018</strain>
    </source>
</reference>
<keyword evidence="11" id="KW-1185">Reference proteome</keyword>
<feature type="transmembrane region" description="Helical" evidence="8">
    <location>
        <begin position="202"/>
        <end position="223"/>
    </location>
</feature>
<keyword evidence="2" id="KW-0813">Transport</keyword>
<feature type="transmembrane region" description="Helical" evidence="8">
    <location>
        <begin position="175"/>
        <end position="196"/>
    </location>
</feature>
<dbReference type="InterPro" id="IPR018045">
    <property type="entry name" value="S04_transporter_CS"/>
</dbReference>
<comment type="caution">
    <text evidence="10">The sequence shown here is derived from an EMBL/GenBank/DDBJ whole genome shotgun (WGS) entry which is preliminary data.</text>
</comment>
<reference evidence="10" key="2">
    <citation type="submission" date="2023-06" db="EMBL/GenBank/DDBJ databases">
        <authorList>
            <person name="Swenson N.G."/>
            <person name="Wegrzyn J.L."/>
            <person name="Mcevoy S.L."/>
        </authorList>
    </citation>
    <scope>NUCLEOTIDE SEQUENCE</scope>
    <source>
        <strain evidence="10">NS2018</strain>
        <tissue evidence="10">Leaf</tissue>
    </source>
</reference>
<evidence type="ECO:0000313" key="11">
    <source>
        <dbReference type="Proteomes" id="UP001168877"/>
    </source>
</evidence>
<dbReference type="SUPFAM" id="SSF52091">
    <property type="entry name" value="SpoIIaa-like"/>
    <property type="match status" value="1"/>
</dbReference>
<evidence type="ECO:0000256" key="4">
    <source>
        <dbReference type="ARBA" id="ARBA00022847"/>
    </source>
</evidence>
<dbReference type="InterPro" id="IPR036513">
    <property type="entry name" value="STAS_dom_sf"/>
</dbReference>
<organism evidence="10 11">
    <name type="scientific">Acer saccharum</name>
    <name type="common">Sugar maple</name>
    <dbReference type="NCBI Taxonomy" id="4024"/>
    <lineage>
        <taxon>Eukaryota</taxon>
        <taxon>Viridiplantae</taxon>
        <taxon>Streptophyta</taxon>
        <taxon>Embryophyta</taxon>
        <taxon>Tracheophyta</taxon>
        <taxon>Spermatophyta</taxon>
        <taxon>Magnoliopsida</taxon>
        <taxon>eudicotyledons</taxon>
        <taxon>Gunneridae</taxon>
        <taxon>Pentapetalae</taxon>
        <taxon>rosids</taxon>
        <taxon>malvids</taxon>
        <taxon>Sapindales</taxon>
        <taxon>Sapindaceae</taxon>
        <taxon>Hippocastanoideae</taxon>
        <taxon>Acereae</taxon>
        <taxon>Acer</taxon>
    </lineage>
</organism>
<dbReference type="InterPro" id="IPR002645">
    <property type="entry name" value="STAS_dom"/>
</dbReference>
<dbReference type="Proteomes" id="UP001168877">
    <property type="component" value="Unassembled WGS sequence"/>
</dbReference>
<feature type="transmembrane region" description="Helical" evidence="8">
    <location>
        <begin position="133"/>
        <end position="155"/>
    </location>
</feature>